<evidence type="ECO:0000313" key="1">
    <source>
        <dbReference type="EMBL" id="KAL0161742.1"/>
    </source>
</evidence>
<organism evidence="1 2">
    <name type="scientific">Cirrhinus mrigala</name>
    <name type="common">Mrigala</name>
    <dbReference type="NCBI Taxonomy" id="683832"/>
    <lineage>
        <taxon>Eukaryota</taxon>
        <taxon>Metazoa</taxon>
        <taxon>Chordata</taxon>
        <taxon>Craniata</taxon>
        <taxon>Vertebrata</taxon>
        <taxon>Euteleostomi</taxon>
        <taxon>Actinopterygii</taxon>
        <taxon>Neopterygii</taxon>
        <taxon>Teleostei</taxon>
        <taxon>Ostariophysi</taxon>
        <taxon>Cypriniformes</taxon>
        <taxon>Cyprinidae</taxon>
        <taxon>Labeoninae</taxon>
        <taxon>Labeonini</taxon>
        <taxon>Cirrhinus</taxon>
    </lineage>
</organism>
<name>A0ABD0NK93_CIRMR</name>
<keyword evidence="2" id="KW-1185">Reference proteome</keyword>
<dbReference type="InterPro" id="IPR043502">
    <property type="entry name" value="DNA/RNA_pol_sf"/>
</dbReference>
<proteinExistence type="predicted"/>
<sequence>SPGVRPGTEASFPLLSTRTHMPLCFVRRLLSYWRRTQSSLQGFTPLTSSCPKKSGGLRPILDLQALNWSLLRLPFKMLMTKRMLLPCLRPFRWFAYKVLPFGLRGGCPVPPKSWLTGIRILNYLDDWLLIAHSRDLLCEQRDLVLWHLSHLGLQVNREKSKLSPL</sequence>
<reference evidence="1 2" key="1">
    <citation type="submission" date="2024-05" db="EMBL/GenBank/DDBJ databases">
        <title>Genome sequencing and assembly of Indian major carp, Cirrhinus mrigala (Hamilton, 1822).</title>
        <authorList>
            <person name="Mohindra V."/>
            <person name="Chowdhury L.M."/>
            <person name="Lal K."/>
            <person name="Jena J.K."/>
        </authorList>
    </citation>
    <scope>NUCLEOTIDE SEQUENCE [LARGE SCALE GENOMIC DNA]</scope>
    <source>
        <strain evidence="1">CM1030</strain>
        <tissue evidence="1">Blood</tissue>
    </source>
</reference>
<feature type="non-terminal residue" evidence="1">
    <location>
        <position position="1"/>
    </location>
</feature>
<evidence type="ECO:0000313" key="2">
    <source>
        <dbReference type="Proteomes" id="UP001529510"/>
    </source>
</evidence>
<evidence type="ECO:0008006" key="3">
    <source>
        <dbReference type="Google" id="ProtNLM"/>
    </source>
</evidence>
<dbReference type="AlphaFoldDB" id="A0ABD0NK93"/>
<accession>A0ABD0NK93</accession>
<dbReference type="Gene3D" id="3.30.70.270">
    <property type="match status" value="1"/>
</dbReference>
<protein>
    <recommendedName>
        <fullName evidence="3">Reverse transcriptase</fullName>
    </recommendedName>
</protein>
<comment type="caution">
    <text evidence="1">The sequence shown here is derived from an EMBL/GenBank/DDBJ whole genome shotgun (WGS) entry which is preliminary data.</text>
</comment>
<feature type="non-terminal residue" evidence="1">
    <location>
        <position position="165"/>
    </location>
</feature>
<dbReference type="EMBL" id="JAMKFB020000022">
    <property type="protein sequence ID" value="KAL0161742.1"/>
    <property type="molecule type" value="Genomic_DNA"/>
</dbReference>
<dbReference type="SUPFAM" id="SSF56672">
    <property type="entry name" value="DNA/RNA polymerases"/>
    <property type="match status" value="1"/>
</dbReference>
<dbReference type="Proteomes" id="UP001529510">
    <property type="component" value="Unassembled WGS sequence"/>
</dbReference>
<dbReference type="InterPro" id="IPR043128">
    <property type="entry name" value="Rev_trsase/Diguanyl_cyclase"/>
</dbReference>
<gene>
    <name evidence="1" type="ORF">M9458_045467</name>
</gene>